<dbReference type="Proteomes" id="UP000515264">
    <property type="component" value="Chromosome 1"/>
</dbReference>
<dbReference type="InterPro" id="IPR000515">
    <property type="entry name" value="MetI-like"/>
</dbReference>
<evidence type="ECO:0000256" key="5">
    <source>
        <dbReference type="ARBA" id="ARBA00022989"/>
    </source>
</evidence>
<evidence type="ECO:0000256" key="6">
    <source>
        <dbReference type="ARBA" id="ARBA00023136"/>
    </source>
</evidence>
<dbReference type="Pfam" id="PF19300">
    <property type="entry name" value="BPD_transp_1_N"/>
    <property type="match status" value="1"/>
</dbReference>
<keyword evidence="11" id="KW-1185">Reference proteome</keyword>
<proteinExistence type="inferred from homology"/>
<accession>A0ABX6QXW5</accession>
<dbReference type="InterPro" id="IPR045621">
    <property type="entry name" value="BPD_transp_1_N"/>
</dbReference>
<dbReference type="PROSITE" id="PS50928">
    <property type="entry name" value="ABC_TM1"/>
    <property type="match status" value="1"/>
</dbReference>
<name>A0ABX6QXW5_9VIBR</name>
<keyword evidence="2 8" id="KW-0813">Transport</keyword>
<dbReference type="PANTHER" id="PTHR43163">
    <property type="entry name" value="DIPEPTIDE TRANSPORT SYSTEM PERMEASE PROTEIN DPPB-RELATED"/>
    <property type="match status" value="1"/>
</dbReference>
<feature type="transmembrane region" description="Helical" evidence="8">
    <location>
        <begin position="12"/>
        <end position="32"/>
    </location>
</feature>
<evidence type="ECO:0000313" key="11">
    <source>
        <dbReference type="Proteomes" id="UP000515264"/>
    </source>
</evidence>
<organism evidence="10 11">
    <name type="scientific">Vibrio spartinae</name>
    <dbReference type="NCBI Taxonomy" id="1918945"/>
    <lineage>
        <taxon>Bacteria</taxon>
        <taxon>Pseudomonadati</taxon>
        <taxon>Pseudomonadota</taxon>
        <taxon>Gammaproteobacteria</taxon>
        <taxon>Vibrionales</taxon>
        <taxon>Vibrionaceae</taxon>
        <taxon>Vibrio</taxon>
    </lineage>
</organism>
<evidence type="ECO:0000256" key="1">
    <source>
        <dbReference type="ARBA" id="ARBA00004651"/>
    </source>
</evidence>
<evidence type="ECO:0000256" key="3">
    <source>
        <dbReference type="ARBA" id="ARBA00022475"/>
    </source>
</evidence>
<dbReference type="RefSeq" id="WP_182288429.1">
    <property type="nucleotide sequence ID" value="NZ_CP046268.1"/>
</dbReference>
<feature type="domain" description="ABC transmembrane type-1" evidence="9">
    <location>
        <begin position="97"/>
        <end position="327"/>
    </location>
</feature>
<gene>
    <name evidence="10" type="primary">dppB_2</name>
    <name evidence="10" type="ORF">Vspart_01301</name>
</gene>
<reference evidence="10 11" key="1">
    <citation type="journal article" date="2020" name="J. Nat. Prod.">
        <title>Genomics-Metabolomics Profiling Disclosed Marine Vibrio spartinae 3.6 as a Producer of a New Branched Side Chain Prodigiosin.</title>
        <authorList>
            <person name="Vitale G.A."/>
            <person name="Sciarretta M."/>
            <person name="Palma Esposito F."/>
            <person name="January G.G."/>
            <person name="Giaccio M."/>
            <person name="Bunk B."/>
            <person name="Sproer C."/>
            <person name="Bajerski F."/>
            <person name="Power D."/>
            <person name="Festa C."/>
            <person name="Monti M.C."/>
            <person name="D'Auria M.V."/>
            <person name="de Pascale D."/>
        </authorList>
    </citation>
    <scope>NUCLEOTIDE SEQUENCE [LARGE SCALE GENOMIC DNA]</scope>
    <source>
        <strain evidence="10 11">3.6</strain>
    </source>
</reference>
<evidence type="ECO:0000256" key="7">
    <source>
        <dbReference type="ARBA" id="ARBA00024202"/>
    </source>
</evidence>
<dbReference type="Pfam" id="PF00528">
    <property type="entry name" value="BPD_transp_1"/>
    <property type="match status" value="1"/>
</dbReference>
<dbReference type="CDD" id="cd06261">
    <property type="entry name" value="TM_PBP2"/>
    <property type="match status" value="1"/>
</dbReference>
<keyword evidence="6 8" id="KW-0472">Membrane</keyword>
<evidence type="ECO:0000256" key="2">
    <source>
        <dbReference type="ARBA" id="ARBA00022448"/>
    </source>
</evidence>
<protein>
    <submittedName>
        <fullName evidence="10">Dipeptide transport system permease protein DppB</fullName>
    </submittedName>
</protein>
<comment type="subcellular location">
    <subcellularLocation>
        <location evidence="1 8">Cell membrane</location>
        <topology evidence="1 8">Multi-pass membrane protein</topology>
    </subcellularLocation>
</comment>
<keyword evidence="4 8" id="KW-0812">Transmembrane</keyword>
<keyword evidence="3" id="KW-1003">Cell membrane</keyword>
<evidence type="ECO:0000256" key="4">
    <source>
        <dbReference type="ARBA" id="ARBA00022692"/>
    </source>
</evidence>
<evidence type="ECO:0000256" key="8">
    <source>
        <dbReference type="RuleBase" id="RU363032"/>
    </source>
</evidence>
<sequence length="340" mass="36944">MDYIYYLSARAGRLLLVFVGLSMIIFSIARLVPGDPARIALGPMATPEQVAELHESMGLNEPLVNQYIQYVGNLLDGDMGESTMTGRAVVTDIQQALPATLELVVVAVFFTACLGIPLGLFAAYKPNGVFDQFSRIISLVGVVTPSFLLAIILQLMASVGWFDLPVTERMSSMMTFDQSYTGLLLIDSLLAGRFDIFADSFQHILLPAIALSAAGISQVMRITRSSMIEFSHRDHVETLRACGVSRPLVNFKYLLRLSASAPLTILGLEFASLIGNAFVVEMVFSWPGVASYGVRSILHKDFNAVVGVVLVSGVFFIVANLLIDFVIGLVDPRVKLKGKS</sequence>
<feature type="transmembrane region" description="Helical" evidence="8">
    <location>
        <begin position="304"/>
        <end position="330"/>
    </location>
</feature>
<dbReference type="PANTHER" id="PTHR43163:SF6">
    <property type="entry name" value="DIPEPTIDE TRANSPORT SYSTEM PERMEASE PROTEIN DPPB-RELATED"/>
    <property type="match status" value="1"/>
</dbReference>
<feature type="transmembrane region" description="Helical" evidence="8">
    <location>
        <begin position="136"/>
        <end position="162"/>
    </location>
</feature>
<dbReference type="InterPro" id="IPR035906">
    <property type="entry name" value="MetI-like_sf"/>
</dbReference>
<keyword evidence="5 8" id="KW-1133">Transmembrane helix</keyword>
<dbReference type="SUPFAM" id="SSF161098">
    <property type="entry name" value="MetI-like"/>
    <property type="match status" value="1"/>
</dbReference>
<feature type="transmembrane region" description="Helical" evidence="8">
    <location>
        <begin position="103"/>
        <end position="124"/>
    </location>
</feature>
<evidence type="ECO:0000313" key="10">
    <source>
        <dbReference type="EMBL" id="QMV14053.1"/>
    </source>
</evidence>
<dbReference type="EMBL" id="CP046268">
    <property type="protein sequence ID" value="QMV14053.1"/>
    <property type="molecule type" value="Genomic_DNA"/>
</dbReference>
<comment type="similarity">
    <text evidence="7">Belongs to the binding-protein-dependent transport system permease family. OppBC subfamily.</text>
</comment>
<dbReference type="Gene3D" id="1.10.3720.10">
    <property type="entry name" value="MetI-like"/>
    <property type="match status" value="1"/>
</dbReference>
<evidence type="ECO:0000259" key="9">
    <source>
        <dbReference type="PROSITE" id="PS50928"/>
    </source>
</evidence>
<feature type="transmembrane region" description="Helical" evidence="8">
    <location>
        <begin position="204"/>
        <end position="223"/>
    </location>
</feature>